<gene>
    <name evidence="3" type="ORF">PSYICH_LOCUS2724</name>
</gene>
<dbReference type="SUPFAM" id="SSF50978">
    <property type="entry name" value="WD40 repeat-like"/>
    <property type="match status" value="2"/>
</dbReference>
<dbReference type="Gene3D" id="2.130.10.10">
    <property type="entry name" value="YVTN repeat-like/Quinoprotein amine dehydrogenase"/>
    <property type="match status" value="2"/>
</dbReference>
<feature type="coiled-coil region" evidence="2">
    <location>
        <begin position="689"/>
        <end position="716"/>
    </location>
</feature>
<feature type="coiled-coil region" evidence="2">
    <location>
        <begin position="1136"/>
        <end position="1187"/>
    </location>
</feature>
<name>A0A9P0CKT5_9CUCU</name>
<feature type="repeat" description="WD" evidence="1">
    <location>
        <begin position="630"/>
        <end position="671"/>
    </location>
</feature>
<sequence length="1221" mass="140913">MEYPVLQPYVLLGLEKGIRGNIHFLTNDEVIYPVGTVVTIHNYADKKQRYIKLAERGKNLTQINVSPNKKMIAISEKSEKGPVITLWDPVIFRKRKTLTIPADKQCQATEFAHFQFSYDSKYIVAITGEPDWTLYNIKCEKGRLESSARAINLNGTGTIEEVSCNPNDTNQVALCGDQVLRCMGCVDFIWRQFGYNKLDPAHYTSCAWLSQDRLIVGSNKGKIMILETGEVRAVFHASDLPLINMKMASEEDGGLITDPAYYDNFGFDIAPSKENYEIKSITVFPRGFAFGYNNGKIHVYENETQHRYTRRGFFLIPDRSIERDNEEEPETITTVNSIAINPFGDRILVSCNEMQLWTERIFAHDAYTGRAIDMKPFGYEQHLGPIADIAVCRWKPIALSIGALDRTVKVWNYETVTIELIQVFEDDIYSVDLHPTGLYAIMGFSDKLRFMTLMIDEIIITKEFNVRACAKCRFSRLGHLFAATNANVIQVFSTVTFELMYSLKGHNSHITGLDWCANDSTLASCGVEGALYLWEVVKSARVSETVVKTNPATGIRILNDGKGFYSVGKDGHIREIMNAVVQRDVCMPVSTHIDVLILSALDNMMFITANNGTIFIIQLPLLEKAEYSEVTLHRSSVLKAVLSFDDKHLISGSEDGCIFFWKLVNAEDKAISKFEFISYNEILISKQILDEKMEQIKNLTLRMNELENEHSYQMKQNDALAASKLKDIHESYCSAIEDLKLKNEQMEGDHIQEINNINSIIAKMKRDHTDFIEKLEASYNEKLMSEYEKFLAYEQKMDAMIKDAQKRYEDLLKAKEAGEISLIEDYSNQLAEKGAEYDKLMNDHLQQAKEHEMIKQQIEDDADREIFELKETQQMKLKEEQDTNMRLISDISNMKKQYVVAQREVEEYKQKVFSMENEQTKYKGFIMSLEQDINDMKKEIQERDQTIEEKEKRIFSLKNKNQELEKFKFILDFKIKELKSEIEPKERTITEQTTQINKMVRELENLQKIILGLDLQLEQLREKLNASNNEVKKEMDKNRLMKKSLQDIRIDIHQASGLIQNIPLLQKVVRNMYHKYNADKDFEVAQQEDTEAKSEFLRQRDFLERAVSTLHYQATKNTNSLSYDKVRLVDENAALLEETNLLRKNLQSEVEQNRKLTSLAGMSRMTAQQAQQRVNFATATNKEIHKQYKESLEQNAKSLTAMKNENFRLLTKITEMDTEKK</sequence>
<keyword evidence="4" id="KW-1185">Reference proteome</keyword>
<protein>
    <recommendedName>
        <fullName evidence="5">Cilia- and flagella-associated protein 57</fullName>
    </recommendedName>
</protein>
<dbReference type="SMART" id="SM00320">
    <property type="entry name" value="WD40"/>
    <property type="match status" value="6"/>
</dbReference>
<evidence type="ECO:0000256" key="1">
    <source>
        <dbReference type="PROSITE-ProRule" id="PRU00221"/>
    </source>
</evidence>
<dbReference type="OrthoDB" id="10251741at2759"/>
<dbReference type="EMBL" id="OV651823">
    <property type="protein sequence ID" value="CAH1100974.1"/>
    <property type="molecule type" value="Genomic_DNA"/>
</dbReference>
<dbReference type="SUPFAM" id="SSF50993">
    <property type="entry name" value="Peptidase/esterase 'gauge' domain"/>
    <property type="match status" value="1"/>
</dbReference>
<dbReference type="InterPro" id="IPR036322">
    <property type="entry name" value="WD40_repeat_dom_sf"/>
</dbReference>
<dbReference type="AlphaFoldDB" id="A0A9P0CKT5"/>
<feature type="repeat" description="WD" evidence="1">
    <location>
        <begin position="503"/>
        <end position="544"/>
    </location>
</feature>
<dbReference type="PROSITE" id="PS50082">
    <property type="entry name" value="WD_REPEATS_2"/>
    <property type="match status" value="2"/>
</dbReference>
<evidence type="ECO:0008006" key="5">
    <source>
        <dbReference type="Google" id="ProtNLM"/>
    </source>
</evidence>
<reference evidence="3" key="1">
    <citation type="submission" date="2022-01" db="EMBL/GenBank/DDBJ databases">
        <authorList>
            <person name="King R."/>
        </authorList>
    </citation>
    <scope>NUCLEOTIDE SEQUENCE</scope>
</reference>
<dbReference type="Gene3D" id="1.10.287.1490">
    <property type="match status" value="1"/>
</dbReference>
<evidence type="ECO:0000256" key="2">
    <source>
        <dbReference type="SAM" id="Coils"/>
    </source>
</evidence>
<dbReference type="Proteomes" id="UP001153636">
    <property type="component" value="Chromosome 11"/>
</dbReference>
<dbReference type="InterPro" id="IPR015943">
    <property type="entry name" value="WD40/YVTN_repeat-like_dom_sf"/>
</dbReference>
<dbReference type="PANTHER" id="PTHR32215">
    <property type="entry name" value="CILIA- AND FLAGELLA-ASSOCIATED PROTEIN 57"/>
    <property type="match status" value="1"/>
</dbReference>
<keyword evidence="1" id="KW-0853">WD repeat</keyword>
<evidence type="ECO:0000313" key="3">
    <source>
        <dbReference type="EMBL" id="CAH1100974.1"/>
    </source>
</evidence>
<dbReference type="PROSITE" id="PS50294">
    <property type="entry name" value="WD_REPEATS_REGION"/>
    <property type="match status" value="1"/>
</dbReference>
<organism evidence="3 4">
    <name type="scientific">Psylliodes chrysocephalus</name>
    <dbReference type="NCBI Taxonomy" id="3402493"/>
    <lineage>
        <taxon>Eukaryota</taxon>
        <taxon>Metazoa</taxon>
        <taxon>Ecdysozoa</taxon>
        <taxon>Arthropoda</taxon>
        <taxon>Hexapoda</taxon>
        <taxon>Insecta</taxon>
        <taxon>Pterygota</taxon>
        <taxon>Neoptera</taxon>
        <taxon>Endopterygota</taxon>
        <taxon>Coleoptera</taxon>
        <taxon>Polyphaga</taxon>
        <taxon>Cucujiformia</taxon>
        <taxon>Chrysomeloidea</taxon>
        <taxon>Chrysomelidae</taxon>
        <taxon>Galerucinae</taxon>
        <taxon>Alticini</taxon>
        <taxon>Psylliodes</taxon>
    </lineage>
</organism>
<feature type="coiled-coil region" evidence="2">
    <location>
        <begin position="823"/>
        <end position="1037"/>
    </location>
</feature>
<dbReference type="PANTHER" id="PTHR32215:SF0">
    <property type="entry name" value="CILIA- AND FLAGELLA-ASSOCIATED PROTEIN 57"/>
    <property type="match status" value="1"/>
</dbReference>
<accession>A0A9P0CKT5</accession>
<keyword evidence="2" id="KW-0175">Coiled coil</keyword>
<proteinExistence type="predicted"/>
<dbReference type="InterPro" id="IPR052993">
    <property type="entry name" value="CFA-57"/>
</dbReference>
<dbReference type="Pfam" id="PF00400">
    <property type="entry name" value="WD40"/>
    <property type="match status" value="2"/>
</dbReference>
<dbReference type="InterPro" id="IPR001680">
    <property type="entry name" value="WD40_rpt"/>
</dbReference>
<evidence type="ECO:0000313" key="4">
    <source>
        <dbReference type="Proteomes" id="UP001153636"/>
    </source>
</evidence>